<dbReference type="InterPro" id="IPR011814">
    <property type="entry name" value="BioC"/>
</dbReference>
<dbReference type="InterPro" id="IPR029063">
    <property type="entry name" value="SAM-dependent_MTases_sf"/>
</dbReference>
<proteinExistence type="inferred from homology"/>
<sequence length="290" mass="33076">MMTQHYIDKKRAQASFNKASALYEDSAVLQKQVLEEMFLRLKLLKINPNSILDLGCGPGNAGPELKAAYKPHDLIYLDFAYDMLTKAEEKNRDHFLKVLSSKTTQRFICADMEAIPLAENSVDMVWSNLSLQWCNDLDQVFTQIAKTLTHNGLFIFSTFGPSTLHELRTSLASFSQYSHVNQFIDMHDIGDALIRCGFSDPVLDVDVYTLTYSTFKEIMYDLKQIGARNALQGRAKGMTGKGFLYQLEKLYEVYRADEKLPASYEVVYGHAWKVSKLLDESSIVKFYPKQ</sequence>
<organism evidence="10 11">
    <name type="scientific">Candidatus Methylopumilus universalis</name>
    <dbReference type="NCBI Taxonomy" id="2588536"/>
    <lineage>
        <taxon>Bacteria</taxon>
        <taxon>Pseudomonadati</taxon>
        <taxon>Pseudomonadota</taxon>
        <taxon>Betaproteobacteria</taxon>
        <taxon>Nitrosomonadales</taxon>
        <taxon>Methylophilaceae</taxon>
        <taxon>Candidatus Methylopumilus</taxon>
    </lineage>
</organism>
<dbReference type="Pfam" id="PF08241">
    <property type="entry name" value="Methyltransf_11"/>
    <property type="match status" value="1"/>
</dbReference>
<dbReference type="EMBL" id="CP040953">
    <property type="protein sequence ID" value="QDC40798.1"/>
    <property type="molecule type" value="Genomic_DNA"/>
</dbReference>
<keyword evidence="5 8" id="KW-0808">Transferase</keyword>
<evidence type="ECO:0000259" key="9">
    <source>
        <dbReference type="Pfam" id="PF08241"/>
    </source>
</evidence>
<keyword evidence="7 8" id="KW-0093">Biotin biosynthesis</keyword>
<name>A0AAX1EYB7_9PROT</name>
<dbReference type="NCBIfam" id="TIGR02072">
    <property type="entry name" value="BioC"/>
    <property type="match status" value="1"/>
</dbReference>
<evidence type="ECO:0000256" key="7">
    <source>
        <dbReference type="ARBA" id="ARBA00022756"/>
    </source>
</evidence>
<dbReference type="Proteomes" id="UP000314901">
    <property type="component" value="Chromosome"/>
</dbReference>
<evidence type="ECO:0000256" key="8">
    <source>
        <dbReference type="HAMAP-Rule" id="MF_00835"/>
    </source>
</evidence>
<dbReference type="GO" id="GO:0102130">
    <property type="term" value="F:malonyl-CoA methyltransferase activity"/>
    <property type="evidence" value="ECO:0007669"/>
    <property type="project" value="UniProtKB-EC"/>
</dbReference>
<dbReference type="Gene3D" id="3.40.50.150">
    <property type="entry name" value="Vaccinia Virus protein VP39"/>
    <property type="match status" value="1"/>
</dbReference>
<dbReference type="GO" id="GO:0010340">
    <property type="term" value="F:carboxyl-O-methyltransferase activity"/>
    <property type="evidence" value="ECO:0007669"/>
    <property type="project" value="UniProtKB-UniRule"/>
</dbReference>
<evidence type="ECO:0000256" key="4">
    <source>
        <dbReference type="ARBA" id="ARBA00022603"/>
    </source>
</evidence>
<comment type="catalytic activity">
    <reaction evidence="1 8">
        <text>malonyl-[ACP] + S-adenosyl-L-methionine = malonyl-[ACP] methyl ester + S-adenosyl-L-homocysteine</text>
        <dbReference type="Rhea" id="RHEA:17105"/>
        <dbReference type="Rhea" id="RHEA-COMP:9623"/>
        <dbReference type="Rhea" id="RHEA-COMP:9954"/>
        <dbReference type="ChEBI" id="CHEBI:57856"/>
        <dbReference type="ChEBI" id="CHEBI:59789"/>
        <dbReference type="ChEBI" id="CHEBI:78449"/>
        <dbReference type="ChEBI" id="CHEBI:78845"/>
        <dbReference type="EC" id="2.1.1.197"/>
    </reaction>
</comment>
<comment type="pathway">
    <text evidence="2 8">Cofactor biosynthesis; biotin biosynthesis.</text>
</comment>
<dbReference type="GO" id="GO:0032259">
    <property type="term" value="P:methylation"/>
    <property type="evidence" value="ECO:0007669"/>
    <property type="project" value="UniProtKB-KW"/>
</dbReference>
<evidence type="ECO:0000313" key="10">
    <source>
        <dbReference type="EMBL" id="QDC40798.1"/>
    </source>
</evidence>
<protein>
    <recommendedName>
        <fullName evidence="3 8">Malonyl-[acyl-carrier protein] O-methyltransferase</fullName>
        <shortName evidence="8">Malonyl-ACP O-methyltransferase</shortName>
        <ecNumber evidence="3 8">2.1.1.197</ecNumber>
    </recommendedName>
    <alternativeName>
        <fullName evidence="8">Biotin synthesis protein BioC</fullName>
    </alternativeName>
</protein>
<dbReference type="GO" id="GO:0008757">
    <property type="term" value="F:S-adenosylmethionine-dependent methyltransferase activity"/>
    <property type="evidence" value="ECO:0007669"/>
    <property type="project" value="InterPro"/>
</dbReference>
<dbReference type="InterPro" id="IPR013216">
    <property type="entry name" value="Methyltransf_11"/>
</dbReference>
<keyword evidence="4 8" id="KW-0489">Methyltransferase</keyword>
<evidence type="ECO:0000256" key="3">
    <source>
        <dbReference type="ARBA" id="ARBA00012327"/>
    </source>
</evidence>
<dbReference type="KEGG" id="muv:FIT94_01675"/>
<dbReference type="HAMAP" id="MF_00835">
    <property type="entry name" value="BioC"/>
    <property type="match status" value="1"/>
</dbReference>
<dbReference type="AlphaFoldDB" id="A0AAX1EYB7"/>
<comment type="function">
    <text evidence="8">Converts the free carboxyl group of a malonyl-thioester to its methyl ester by transfer of a methyl group from S-adenosyl-L-methionine (SAM). It allows to synthesize pimeloyl-ACP via the fatty acid synthetic pathway.</text>
</comment>
<gene>
    <name evidence="8 10" type="primary">bioC</name>
    <name evidence="10" type="ORF">FIT94_01675</name>
</gene>
<dbReference type="SUPFAM" id="SSF53335">
    <property type="entry name" value="S-adenosyl-L-methionine-dependent methyltransferases"/>
    <property type="match status" value="1"/>
</dbReference>
<feature type="domain" description="Methyltransferase type 11" evidence="9">
    <location>
        <begin position="52"/>
        <end position="156"/>
    </location>
</feature>
<evidence type="ECO:0000313" key="11">
    <source>
        <dbReference type="Proteomes" id="UP000314901"/>
    </source>
</evidence>
<reference evidence="10 11" key="1">
    <citation type="journal article" date="2019" name="ISME J.">
        <title>Evolution in action: habitat transition from sediment to the pelagial leads to genome streamlining in Methylophilaceae.</title>
        <authorList>
            <person name="Salcher M."/>
            <person name="Schaefle D."/>
            <person name="Kaspar M."/>
            <person name="Neuenschwander S.M."/>
            <person name="Ghai R."/>
        </authorList>
    </citation>
    <scope>NUCLEOTIDE SEQUENCE [LARGE SCALE GENOMIC DNA]</scope>
    <source>
        <strain evidence="10 11">MMS-RVI-51</strain>
    </source>
</reference>
<comment type="similarity">
    <text evidence="8">Belongs to the methyltransferase superfamily.</text>
</comment>
<evidence type="ECO:0000256" key="5">
    <source>
        <dbReference type="ARBA" id="ARBA00022679"/>
    </source>
</evidence>
<dbReference type="PANTHER" id="PTHR13090">
    <property type="entry name" value="ARGININE-HYDROXYLASE NDUFAF5, MITOCHONDRIAL"/>
    <property type="match status" value="1"/>
</dbReference>
<keyword evidence="6 8" id="KW-0949">S-adenosyl-L-methionine</keyword>
<accession>A0AAX1EYB7</accession>
<dbReference type="InterPro" id="IPR050602">
    <property type="entry name" value="Malonyl-ACP_OMT"/>
</dbReference>
<evidence type="ECO:0000256" key="6">
    <source>
        <dbReference type="ARBA" id="ARBA00022691"/>
    </source>
</evidence>
<dbReference type="GO" id="GO:0009102">
    <property type="term" value="P:biotin biosynthetic process"/>
    <property type="evidence" value="ECO:0007669"/>
    <property type="project" value="UniProtKB-UniRule"/>
</dbReference>
<dbReference type="EC" id="2.1.1.197" evidence="3 8"/>
<dbReference type="CDD" id="cd02440">
    <property type="entry name" value="AdoMet_MTases"/>
    <property type="match status" value="1"/>
</dbReference>
<evidence type="ECO:0000256" key="2">
    <source>
        <dbReference type="ARBA" id="ARBA00004746"/>
    </source>
</evidence>
<evidence type="ECO:0000256" key="1">
    <source>
        <dbReference type="ARBA" id="ARBA00000852"/>
    </source>
</evidence>
<dbReference type="PANTHER" id="PTHR13090:SF1">
    <property type="entry name" value="ARGININE-HYDROXYLASE NDUFAF5, MITOCHONDRIAL"/>
    <property type="match status" value="1"/>
</dbReference>